<dbReference type="Proteomes" id="UP000297149">
    <property type="component" value="Chromosome"/>
</dbReference>
<accession>A0A4P7VZR5</accession>
<reference evidence="2" key="1">
    <citation type="submission" date="2019-02" db="EMBL/GenBank/DDBJ databases">
        <title>Isolation and identification of novel species under the genus Muribaculum.</title>
        <authorList>
            <person name="Miyake S."/>
            <person name="Ding Y."/>
            <person name="Low A."/>
            <person name="Soh M."/>
            <person name="Seedorf H."/>
        </authorList>
    </citation>
    <scope>NUCLEOTIDE SEQUENCE [LARGE SCALE GENOMIC DNA]</scope>
    <source>
        <strain evidence="2">H5</strain>
    </source>
</reference>
<gene>
    <name evidence="1" type="ORF">E7747_01410</name>
</gene>
<name>A0A4P7VZR5_9BACT</name>
<sequence length="194" mass="22031">MANILIAYNNMPGVVLCDFFENCSDNIKQKCIDTNHQYTSLTPPDLVNDIIRPMVVNYDMCYIAAHGDAEGIINENNEYFLSVNTTNYDFRNKILYSVSCHTGQNLKENMIRMGVKLYVGYNDSLIIGEFEDIFIECINSGIESILDGNEFGIAKEHMISTYNKAIDSASFFDGLHLLHNREHLVFEGDMKSTI</sequence>
<keyword evidence="2" id="KW-1185">Reference proteome</keyword>
<dbReference type="AlphaFoldDB" id="A0A4P7VZR5"/>
<evidence type="ECO:0000313" key="1">
    <source>
        <dbReference type="EMBL" id="QCD41076.1"/>
    </source>
</evidence>
<organism evidence="1 2">
    <name type="scientific">Duncaniella dubosii</name>
    <dbReference type="NCBI Taxonomy" id="2518971"/>
    <lineage>
        <taxon>Bacteria</taxon>
        <taxon>Pseudomonadati</taxon>
        <taxon>Bacteroidota</taxon>
        <taxon>Bacteroidia</taxon>
        <taxon>Bacteroidales</taxon>
        <taxon>Muribaculaceae</taxon>
        <taxon>Duncaniella</taxon>
    </lineage>
</organism>
<protein>
    <recommendedName>
        <fullName evidence="3">CHAT domain-containing protein</fullName>
    </recommendedName>
</protein>
<dbReference type="KEGG" id="ddb:E7747_01410"/>
<evidence type="ECO:0008006" key="3">
    <source>
        <dbReference type="Google" id="ProtNLM"/>
    </source>
</evidence>
<dbReference type="EMBL" id="CP039396">
    <property type="protein sequence ID" value="QCD41076.1"/>
    <property type="molecule type" value="Genomic_DNA"/>
</dbReference>
<proteinExistence type="predicted"/>
<evidence type="ECO:0000313" key="2">
    <source>
        <dbReference type="Proteomes" id="UP000297149"/>
    </source>
</evidence>
<dbReference type="RefSeq" id="WP_136413635.1">
    <property type="nucleotide sequence ID" value="NZ_CP039396.1"/>
</dbReference>